<reference evidence="2 3" key="1">
    <citation type="submission" date="2017-11" db="EMBL/GenBank/DDBJ databases">
        <title>Sequencing the genomes of 1000 actinobacteria strains.</title>
        <authorList>
            <person name="Klenk H.-P."/>
        </authorList>
    </citation>
    <scope>NUCLEOTIDE SEQUENCE [LARGE SCALE GENOMIC DNA]</scope>
    <source>
        <strain evidence="2 3">DSM 12798</strain>
    </source>
</reference>
<keyword evidence="1" id="KW-0732">Signal</keyword>
<sequence>MRITTSAVLCGASTALLALTALVPASAAPPEKTDSIWLSGEVAHVGELDGFAGNAHLISFFARTTGSGDAAVVNFDCPAGELPSWDPDSGCETLDIVGMYGDALEVHIDKQLKNGSVSGSVRAYQGEDENGEPIWGETYQLEAVMAGTGDAVITREHQEGFRHRSKDRPAAATTGQLGDMDLAGAVGNIGHLKESFKY</sequence>
<accession>A0ABX4N217</accession>
<protein>
    <submittedName>
        <fullName evidence="2">Uncharacterized protein</fullName>
    </submittedName>
</protein>
<gene>
    <name evidence="2" type="ORF">ATK23_2283</name>
</gene>
<feature type="signal peptide" evidence="1">
    <location>
        <begin position="1"/>
        <end position="27"/>
    </location>
</feature>
<comment type="caution">
    <text evidence="2">The sequence shown here is derived from an EMBL/GenBank/DDBJ whole genome shotgun (WGS) entry which is preliminary data.</text>
</comment>
<feature type="chain" id="PRO_5045736660" evidence="1">
    <location>
        <begin position="28"/>
        <end position="198"/>
    </location>
</feature>
<keyword evidence="3" id="KW-1185">Reference proteome</keyword>
<organism evidence="2 3">
    <name type="scientific">Glutamicibacter mysorens</name>
    <dbReference type="NCBI Taxonomy" id="257984"/>
    <lineage>
        <taxon>Bacteria</taxon>
        <taxon>Bacillati</taxon>
        <taxon>Actinomycetota</taxon>
        <taxon>Actinomycetes</taxon>
        <taxon>Micrococcales</taxon>
        <taxon>Micrococcaceae</taxon>
        <taxon>Glutamicibacter</taxon>
    </lineage>
</organism>
<name>A0ABX4N217_9MICC</name>
<dbReference type="RefSeq" id="WP_157066398.1">
    <property type="nucleotide sequence ID" value="NZ_PGEY01000001.1"/>
</dbReference>
<evidence type="ECO:0000313" key="2">
    <source>
        <dbReference type="EMBL" id="PJJ45030.1"/>
    </source>
</evidence>
<proteinExistence type="predicted"/>
<evidence type="ECO:0000256" key="1">
    <source>
        <dbReference type="SAM" id="SignalP"/>
    </source>
</evidence>
<dbReference type="EMBL" id="PGEY01000001">
    <property type="protein sequence ID" value="PJJ45030.1"/>
    <property type="molecule type" value="Genomic_DNA"/>
</dbReference>
<evidence type="ECO:0000313" key="3">
    <source>
        <dbReference type="Proteomes" id="UP000229263"/>
    </source>
</evidence>
<dbReference type="Proteomes" id="UP000229263">
    <property type="component" value="Unassembled WGS sequence"/>
</dbReference>